<evidence type="ECO:0000313" key="10">
    <source>
        <dbReference type="Proteomes" id="UP000663444"/>
    </source>
</evidence>
<keyword evidence="3" id="KW-1029">Fimbrium biogenesis</keyword>
<dbReference type="InterPro" id="IPR015943">
    <property type="entry name" value="WD40/YVTN_repeat-like_dom_sf"/>
</dbReference>
<feature type="domain" description="PilY1 beta-propeller" evidence="8">
    <location>
        <begin position="811"/>
        <end position="1145"/>
    </location>
</feature>
<dbReference type="SMART" id="SM00564">
    <property type="entry name" value="PQQ"/>
    <property type="match status" value="2"/>
</dbReference>
<comment type="similarity">
    <text evidence="2">Belongs to the PilY1 family.</text>
</comment>
<evidence type="ECO:0000256" key="5">
    <source>
        <dbReference type="ARBA" id="ARBA00022837"/>
    </source>
</evidence>
<reference evidence="9" key="1">
    <citation type="submission" date="2020-11" db="EMBL/GenBank/DDBJ databases">
        <title>Azospira restricta DSM 18626 genome sequence.</title>
        <authorList>
            <person name="Moe W.M."/>
        </authorList>
    </citation>
    <scope>NUCLEOTIDE SEQUENCE</scope>
    <source>
        <strain evidence="9">DSM 18626</strain>
    </source>
</reference>
<dbReference type="Pfam" id="PF05567">
    <property type="entry name" value="T4P_PilY1"/>
    <property type="match status" value="1"/>
</dbReference>
<evidence type="ECO:0000256" key="3">
    <source>
        <dbReference type="ARBA" id="ARBA00022558"/>
    </source>
</evidence>
<dbReference type="GO" id="GO:0009289">
    <property type="term" value="C:pilus"/>
    <property type="evidence" value="ECO:0007669"/>
    <property type="project" value="UniProtKB-SubCell"/>
</dbReference>
<evidence type="ECO:0000256" key="1">
    <source>
        <dbReference type="ARBA" id="ARBA00004561"/>
    </source>
</evidence>
<dbReference type="InterPro" id="IPR011047">
    <property type="entry name" value="Quinoprotein_ADH-like_sf"/>
</dbReference>
<evidence type="ECO:0000313" key="9">
    <source>
        <dbReference type="EMBL" id="QRJ63424.1"/>
    </source>
</evidence>
<organism evidence="9 10">
    <name type="scientific">Azospira restricta</name>
    <dbReference type="NCBI Taxonomy" id="404405"/>
    <lineage>
        <taxon>Bacteria</taxon>
        <taxon>Pseudomonadati</taxon>
        <taxon>Pseudomonadota</taxon>
        <taxon>Betaproteobacteria</taxon>
        <taxon>Rhodocyclales</taxon>
        <taxon>Rhodocyclaceae</taxon>
        <taxon>Azospira</taxon>
    </lineage>
</organism>
<dbReference type="Proteomes" id="UP000663444">
    <property type="component" value="Chromosome"/>
</dbReference>
<dbReference type="InterPro" id="IPR008707">
    <property type="entry name" value="B-propeller_PilY1"/>
</dbReference>
<gene>
    <name evidence="9" type="ORF">IWH25_17025</name>
</gene>
<dbReference type="EMBL" id="CP064781">
    <property type="protein sequence ID" value="QRJ63424.1"/>
    <property type="molecule type" value="Genomic_DNA"/>
</dbReference>
<protein>
    <recommendedName>
        <fullName evidence="8">PilY1 beta-propeller domain-containing protein</fullName>
    </recommendedName>
</protein>
<evidence type="ECO:0000256" key="4">
    <source>
        <dbReference type="ARBA" id="ARBA00022723"/>
    </source>
</evidence>
<proteinExistence type="inferred from homology"/>
<keyword evidence="10" id="KW-1185">Reference proteome</keyword>
<feature type="signal peptide" evidence="7">
    <location>
        <begin position="1"/>
        <end position="32"/>
    </location>
</feature>
<evidence type="ECO:0000256" key="2">
    <source>
        <dbReference type="ARBA" id="ARBA00008387"/>
    </source>
</evidence>
<dbReference type="Gene3D" id="2.130.10.10">
    <property type="entry name" value="YVTN repeat-like/Quinoprotein amine dehydrogenase"/>
    <property type="match status" value="1"/>
</dbReference>
<dbReference type="InterPro" id="IPR018391">
    <property type="entry name" value="PQQ_b-propeller_rpt"/>
</dbReference>
<name>A0A974PYB5_9RHOO</name>
<dbReference type="GO" id="GO:0046872">
    <property type="term" value="F:metal ion binding"/>
    <property type="evidence" value="ECO:0007669"/>
    <property type="project" value="UniProtKB-KW"/>
</dbReference>
<dbReference type="SUPFAM" id="SSF50998">
    <property type="entry name" value="Quinoprotein alcohol dehydrogenase-like"/>
    <property type="match status" value="1"/>
</dbReference>
<keyword evidence="6" id="KW-0281">Fimbrium</keyword>
<evidence type="ECO:0000256" key="6">
    <source>
        <dbReference type="ARBA" id="ARBA00023263"/>
    </source>
</evidence>
<sequence length="1312" mass="138560">MEPRAAFVFRSGRVIVVAVAAAGLCSIVPAAAAPTDLADGPLANGLSAATTVKPNLAFIVDDSGSMDDENMPDSNGTHRDDRCWGWYRYNTLAYNPTVTYKPPYKPDGAVYADGVKRYPDASFTAARLDGYFPVPGYTYGGDSTSNATRDLSNTANLRTTASPKYYYTTPVAAGDLNKTSCLADAKYGAVTNAADIAAPTGANGSEAAKTNYANWYSYYRKRAYMMKAATAEAFADLSDKYRVGLFFISSKESGSAGGASMPNSDLKVDDFTGTHRTNFFTRLLENRSAGWTPLRAALARAGRMYAGQIAGWDPVQYSCQQNFAILSTDGYWNTNYETSTYGPYRIDGTTEVGNTDGGPVAAVPASATISWSGQSGSGSNACYRFTSITVNTGSGPVELLDAASVPASCSTNGDTIGNAAATSINNRTGTTGFSATFDGGPNRLTIVAPAAAGGLTVTPVYNVVKDSGTKSRTFAATAFAGYVAGSAASATLPYRDGNNVANTLGDIAYYYYMTDLRSAALGNCSNTIASTSYGNLCDNNVLGAGKDVNQQQHMTTFTIGLGANGTILYERDYETAAKDADAATVQYYDIKNGAPTWPDPINNSGEERIDDLWHAAVNGRGTYYSAANAESLADGIRSALAGISARTGSSSAAATSTLQPTATDNGVFVALYRTVAWDGEVKKLRIDPNTGALSGSPDWQARDQLDTRIAAAGAGQDGRAIKYFSAGATNKLREFTYANLAADGKSGHFDGFCTKTPEPDQCGVDGNDLNATQKTNASAGDNLVKYLRGQATYEEENANANPYFRGREHVLGDIVNAVPVFQKEPKHTYDDYDTTYGEFKTAQANRAATLYVAANDGMLHAFNADSGAERWAFVPSQVMPNLWKLADRSYANNHQYFVDGPPAVADVCILPTASGCADADSWRTILVGGLNKGGCGYYALDVTDPANPKGLWEFSHEQLGFSYSVPQILRRKDGRWVVMFSSGYNNIPAGGCPSSTAASDGNGHVFVLDAMDGTLLDRISTFINGTTPAGTAATPSGLGQLNFHLENGSLAVAGRAYGGDLLGNVWRIDFDDNIAPAGKEATLLAQLKTSTGIPQPITIRPELNTVRVSNANYNAVLVATGRYLGTSDSADTAQNTIYALKDTLSATTIGDVRGATMVERSLAQSTNAGGQTIRTVSGAAMDWSTKDGWYMDLNPGNASPGERVNVNTQVAFNLWKVPANVPDANVCNAGGYAFQYSIDLSTGLALNTATDGAVAVRLSGNALVVGIKTVRLLNGKLVTIVTDSSGQVHIDDGGQPSSSLKAWRTSWREIPD</sequence>
<feature type="chain" id="PRO_5037123476" description="PilY1 beta-propeller domain-containing protein" evidence="7">
    <location>
        <begin position="33"/>
        <end position="1312"/>
    </location>
</feature>
<keyword evidence="5" id="KW-0106">Calcium</keyword>
<keyword evidence="4" id="KW-0479">Metal-binding</keyword>
<dbReference type="RefSeq" id="WP_203386951.1">
    <property type="nucleotide sequence ID" value="NZ_CP064781.1"/>
</dbReference>
<evidence type="ECO:0000259" key="8">
    <source>
        <dbReference type="Pfam" id="PF05567"/>
    </source>
</evidence>
<accession>A0A974PYB5</accession>
<evidence type="ECO:0000256" key="7">
    <source>
        <dbReference type="SAM" id="SignalP"/>
    </source>
</evidence>
<comment type="subcellular location">
    <subcellularLocation>
        <location evidence="1">Fimbrium</location>
    </subcellularLocation>
</comment>
<keyword evidence="7" id="KW-0732">Signal</keyword>
<dbReference type="KEGG" id="ares:IWH25_17025"/>